<keyword evidence="17" id="KW-1185">Reference proteome</keyword>
<dbReference type="InterPro" id="IPR038385">
    <property type="entry name" value="Sua5/YwlC_C"/>
</dbReference>
<dbReference type="AlphaFoldDB" id="A0A0F5I791"/>
<keyword evidence="9 13" id="KW-0547">Nucleotide-binding</keyword>
<dbReference type="GO" id="GO:0005524">
    <property type="term" value="F:ATP binding"/>
    <property type="evidence" value="ECO:0007669"/>
    <property type="project" value="UniProtKB-UniRule"/>
</dbReference>
<dbReference type="EMBL" id="JWIR02000025">
    <property type="protein sequence ID" value="KKB41017.1"/>
    <property type="molecule type" value="Genomic_DNA"/>
</dbReference>
<dbReference type="InterPro" id="IPR050156">
    <property type="entry name" value="TC-AMP_synthase_SUA5"/>
</dbReference>
<dbReference type="PIRSF" id="PIRSF004930">
    <property type="entry name" value="Tln_factor_SUA5"/>
    <property type="match status" value="1"/>
</dbReference>
<dbReference type="Gene3D" id="3.40.50.11030">
    <property type="entry name" value="Threonylcarbamoyl-AMP synthase, C-terminal domain"/>
    <property type="match status" value="1"/>
</dbReference>
<feature type="binding site" evidence="14">
    <location>
        <position position="63"/>
    </location>
    <ligand>
        <name>ATP</name>
        <dbReference type="ChEBI" id="CHEBI:30616"/>
    </ligand>
</feature>
<evidence type="ECO:0000259" key="15">
    <source>
        <dbReference type="PROSITE" id="PS51163"/>
    </source>
</evidence>
<keyword evidence="10 13" id="KW-0067">ATP-binding</keyword>
<dbReference type="GO" id="GO:0006450">
    <property type="term" value="P:regulation of translational fidelity"/>
    <property type="evidence" value="ECO:0007669"/>
    <property type="project" value="TreeGrafter"/>
</dbReference>
<evidence type="ECO:0000313" key="17">
    <source>
        <dbReference type="Proteomes" id="UP000031563"/>
    </source>
</evidence>
<dbReference type="Gene3D" id="3.90.870.10">
    <property type="entry name" value="DHBP synthase"/>
    <property type="match status" value="1"/>
</dbReference>
<dbReference type="STRING" id="1221996.QY95_01080"/>
<protein>
    <recommendedName>
        <fullName evidence="4 13">Threonylcarbamoyl-AMP synthase</fullName>
        <shortName evidence="13">TC-AMP synthase</shortName>
        <ecNumber evidence="3 13">2.7.7.87</ecNumber>
    </recommendedName>
    <alternativeName>
        <fullName evidence="11 13">L-threonylcarbamoyladenylate synthase</fullName>
    </alternativeName>
</protein>
<dbReference type="GO" id="GO:0003725">
    <property type="term" value="F:double-stranded RNA binding"/>
    <property type="evidence" value="ECO:0007669"/>
    <property type="project" value="UniProtKB-UniRule"/>
</dbReference>
<dbReference type="InterPro" id="IPR006070">
    <property type="entry name" value="Sua5-like_dom"/>
</dbReference>
<evidence type="ECO:0000313" key="16">
    <source>
        <dbReference type="EMBL" id="KKB41017.1"/>
    </source>
</evidence>
<feature type="binding site" evidence="14">
    <location>
        <position position="127"/>
    </location>
    <ligand>
        <name>L-threonine</name>
        <dbReference type="ChEBI" id="CHEBI:57926"/>
    </ligand>
</feature>
<feature type="binding site" evidence="14">
    <location>
        <position position="123"/>
    </location>
    <ligand>
        <name>ATP</name>
        <dbReference type="ChEBI" id="CHEBI:30616"/>
    </ligand>
</feature>
<evidence type="ECO:0000256" key="4">
    <source>
        <dbReference type="ARBA" id="ARBA00015492"/>
    </source>
</evidence>
<feature type="binding site" evidence="14">
    <location>
        <position position="147"/>
    </location>
    <ligand>
        <name>L-threonine</name>
        <dbReference type="ChEBI" id="CHEBI:57926"/>
    </ligand>
</feature>
<dbReference type="OrthoDB" id="9814580at2"/>
<comment type="caution">
    <text evidence="16">The sequence shown here is derived from an EMBL/GenBank/DDBJ whole genome shotgun (WGS) entry which is preliminary data.</text>
</comment>
<sequence length="351" mass="38029">MQTKYWVVDNYEEKSKGYPQVKKAAAYLIDNEVVAFPTETVYGLGGNALSEEAALKIFQAKGRPADNPLIVHISSKEQVAEVAAEVPQAAKKLMDAFWPGPLTIIFTKQPNRLAEAVTAGLDTVAVRMPNHPVALALIEAAGLPIAAPSANRSGKPSPTAAKHVYDDLNGRIAGIVDGGETGVGVESTVVDCTGETPVILRPGGITKEDIEAVTGAAMLDVALQDHQARPKSPGMKYTHYAPDAPVYLLEGSPEWIQKQIDKMREQGKKVGLLTTEERLSRFEADVVLPCGQREDLSTVAHSLYEVLRSFNETDVDIIYSETFPSEGVGLAVMNRLEKAAGHRWLREKEDS</sequence>
<evidence type="ECO:0000256" key="14">
    <source>
        <dbReference type="PIRSR" id="PIRSR004930-1"/>
    </source>
</evidence>
<evidence type="ECO:0000256" key="7">
    <source>
        <dbReference type="ARBA" id="ARBA00022694"/>
    </source>
</evidence>
<feature type="domain" description="YrdC-like" evidence="15">
    <location>
        <begin position="18"/>
        <end position="205"/>
    </location>
</feature>
<dbReference type="InterPro" id="IPR017945">
    <property type="entry name" value="DHBP_synth_RibB-like_a/b_dom"/>
</dbReference>
<accession>A0A0F5I791</accession>
<dbReference type="NCBIfam" id="TIGR00057">
    <property type="entry name" value="L-threonylcarbamoyladenylate synthase"/>
    <property type="match status" value="1"/>
</dbReference>
<keyword evidence="6 13" id="KW-0808">Transferase</keyword>
<evidence type="ECO:0000256" key="6">
    <source>
        <dbReference type="ARBA" id="ARBA00022679"/>
    </source>
</evidence>
<organism evidence="16 17">
    <name type="scientific">Bacillus thermotolerans</name>
    <name type="common">Quasibacillus thermotolerans</name>
    <dbReference type="NCBI Taxonomy" id="1221996"/>
    <lineage>
        <taxon>Bacteria</taxon>
        <taxon>Bacillati</taxon>
        <taxon>Bacillota</taxon>
        <taxon>Bacilli</taxon>
        <taxon>Bacillales</taxon>
        <taxon>Bacillaceae</taxon>
        <taxon>Bacillus</taxon>
    </lineage>
</organism>
<dbReference type="GO" id="GO:0061710">
    <property type="term" value="F:L-threonylcarbamoyladenylate synthase"/>
    <property type="evidence" value="ECO:0007669"/>
    <property type="project" value="UniProtKB-EC"/>
</dbReference>
<dbReference type="Proteomes" id="UP000031563">
    <property type="component" value="Unassembled WGS sequence"/>
</dbReference>
<dbReference type="PANTHER" id="PTHR17490">
    <property type="entry name" value="SUA5"/>
    <property type="match status" value="1"/>
</dbReference>
<evidence type="ECO:0000256" key="13">
    <source>
        <dbReference type="PIRNR" id="PIRNR004930"/>
    </source>
</evidence>
<comment type="catalytic activity">
    <reaction evidence="12 13">
        <text>L-threonine + hydrogencarbonate + ATP = L-threonylcarbamoyladenylate + diphosphate + H2O</text>
        <dbReference type="Rhea" id="RHEA:36407"/>
        <dbReference type="ChEBI" id="CHEBI:15377"/>
        <dbReference type="ChEBI" id="CHEBI:17544"/>
        <dbReference type="ChEBI" id="CHEBI:30616"/>
        <dbReference type="ChEBI" id="CHEBI:33019"/>
        <dbReference type="ChEBI" id="CHEBI:57926"/>
        <dbReference type="ChEBI" id="CHEBI:73682"/>
        <dbReference type="EC" id="2.7.7.87"/>
    </reaction>
</comment>
<dbReference type="RefSeq" id="WP_039232960.1">
    <property type="nucleotide sequence ID" value="NZ_JWIQ02000001.1"/>
</dbReference>
<accession>A0A0F5HTA6</accession>
<dbReference type="InterPro" id="IPR005145">
    <property type="entry name" value="Sua5_C"/>
</dbReference>
<comment type="subcellular location">
    <subcellularLocation>
        <location evidence="1 13">Cytoplasm</location>
    </subcellularLocation>
</comment>
<evidence type="ECO:0000256" key="12">
    <source>
        <dbReference type="ARBA" id="ARBA00048366"/>
    </source>
</evidence>
<evidence type="ECO:0000256" key="2">
    <source>
        <dbReference type="ARBA" id="ARBA00007663"/>
    </source>
</evidence>
<dbReference type="EC" id="2.7.7.87" evidence="3 13"/>
<feature type="binding site" evidence="14">
    <location>
        <position position="187"/>
    </location>
    <ligand>
        <name>L-threonine</name>
        <dbReference type="ChEBI" id="CHEBI:57926"/>
    </ligand>
</feature>
<keyword evidence="5 13" id="KW-0963">Cytoplasm</keyword>
<dbReference type="GO" id="GO:0000049">
    <property type="term" value="F:tRNA binding"/>
    <property type="evidence" value="ECO:0007669"/>
    <property type="project" value="TreeGrafter"/>
</dbReference>
<feature type="binding site" evidence="14">
    <location>
        <position position="40"/>
    </location>
    <ligand>
        <name>L-threonine</name>
        <dbReference type="ChEBI" id="CHEBI:57926"/>
    </ligand>
</feature>
<keyword evidence="7 13" id="KW-0819">tRNA processing</keyword>
<name>A0A0F5I791_BACTR</name>
<dbReference type="InterPro" id="IPR010923">
    <property type="entry name" value="T(6)A37_SUA5"/>
</dbReference>
<dbReference type="PROSITE" id="PS51163">
    <property type="entry name" value="YRDC"/>
    <property type="match status" value="1"/>
</dbReference>
<dbReference type="Pfam" id="PF01300">
    <property type="entry name" value="Sua5_yciO_yrdC"/>
    <property type="match status" value="1"/>
</dbReference>
<feature type="binding site" evidence="14">
    <location>
        <position position="149"/>
    </location>
    <ligand>
        <name>ATP</name>
        <dbReference type="ChEBI" id="CHEBI:30616"/>
    </ligand>
</feature>
<dbReference type="PANTHER" id="PTHR17490:SF16">
    <property type="entry name" value="THREONYLCARBAMOYL-AMP SYNTHASE"/>
    <property type="match status" value="1"/>
</dbReference>
<evidence type="ECO:0000256" key="11">
    <source>
        <dbReference type="ARBA" id="ARBA00029774"/>
    </source>
</evidence>
<evidence type="ECO:0000256" key="5">
    <source>
        <dbReference type="ARBA" id="ARBA00022490"/>
    </source>
</evidence>
<evidence type="ECO:0000256" key="8">
    <source>
        <dbReference type="ARBA" id="ARBA00022695"/>
    </source>
</evidence>
<feature type="binding site" evidence="14">
    <location>
        <position position="157"/>
    </location>
    <ligand>
        <name>ATP</name>
        <dbReference type="ChEBI" id="CHEBI:30616"/>
    </ligand>
</feature>
<dbReference type="SUPFAM" id="SSF55821">
    <property type="entry name" value="YrdC/RibB"/>
    <property type="match status" value="1"/>
</dbReference>
<proteinExistence type="inferred from homology"/>
<evidence type="ECO:0000256" key="9">
    <source>
        <dbReference type="ARBA" id="ARBA00022741"/>
    </source>
</evidence>
<gene>
    <name evidence="16" type="ORF">QY95_01080</name>
</gene>
<dbReference type="GO" id="GO:0008033">
    <property type="term" value="P:tRNA processing"/>
    <property type="evidence" value="ECO:0007669"/>
    <property type="project" value="UniProtKB-KW"/>
</dbReference>
<dbReference type="Pfam" id="PF03481">
    <property type="entry name" value="Sua5_C"/>
    <property type="match status" value="1"/>
</dbReference>
<dbReference type="FunFam" id="3.90.870.10:FF:000008">
    <property type="entry name" value="Threonylcarbamoyl-AMP synthase"/>
    <property type="match status" value="1"/>
</dbReference>
<comment type="function">
    <text evidence="13">Required for the formation of a threonylcarbamoyl group on adenosine at position 37 (t(6)A37) in tRNAs that read codons beginning with adenine.</text>
</comment>
<feature type="binding site" evidence="14">
    <location>
        <position position="240"/>
    </location>
    <ligand>
        <name>ATP</name>
        <dbReference type="ChEBI" id="CHEBI:30616"/>
    </ligand>
</feature>
<dbReference type="GO" id="GO:0005737">
    <property type="term" value="C:cytoplasm"/>
    <property type="evidence" value="ECO:0007669"/>
    <property type="project" value="UniProtKB-SubCell"/>
</dbReference>
<keyword evidence="8 13" id="KW-0548">Nucleotidyltransferase</keyword>
<evidence type="ECO:0000256" key="10">
    <source>
        <dbReference type="ARBA" id="ARBA00022840"/>
    </source>
</evidence>
<dbReference type="FunFam" id="3.40.50.11030:FF:000001">
    <property type="entry name" value="Threonylcarbamoyl-AMP synthase"/>
    <property type="match status" value="1"/>
</dbReference>
<feature type="binding site" evidence="14">
    <location>
        <position position="201"/>
    </location>
    <ligand>
        <name>ATP</name>
        <dbReference type="ChEBI" id="CHEBI:30616"/>
    </ligand>
</feature>
<evidence type="ECO:0000256" key="3">
    <source>
        <dbReference type="ARBA" id="ARBA00012584"/>
    </source>
</evidence>
<feature type="binding site" evidence="14">
    <location>
        <position position="72"/>
    </location>
    <ligand>
        <name>L-threonine</name>
        <dbReference type="ChEBI" id="CHEBI:57926"/>
    </ligand>
</feature>
<feature type="binding site" evidence="14">
    <location>
        <position position="67"/>
    </location>
    <ligand>
        <name>ATP</name>
        <dbReference type="ChEBI" id="CHEBI:30616"/>
    </ligand>
</feature>
<comment type="similarity">
    <text evidence="2 13">Belongs to the SUA5 family.</text>
</comment>
<evidence type="ECO:0000256" key="1">
    <source>
        <dbReference type="ARBA" id="ARBA00004496"/>
    </source>
</evidence>
<reference evidence="16" key="1">
    <citation type="submission" date="2015-02" db="EMBL/GenBank/DDBJ databases">
        <title>Genome Assembly of Bacillaceae bacterium MTCC 8252.</title>
        <authorList>
            <person name="Verma A."/>
            <person name="Khatri I."/>
            <person name="Mual P."/>
            <person name="Subramanian S."/>
            <person name="Krishnamurthi S."/>
        </authorList>
    </citation>
    <scope>NUCLEOTIDE SEQUENCE [LARGE SCALE GENOMIC DNA]</scope>
    <source>
        <strain evidence="16">MTCC 8252</strain>
    </source>
</reference>